<evidence type="ECO:0000313" key="2">
    <source>
        <dbReference type="Proteomes" id="UP000229681"/>
    </source>
</evidence>
<comment type="caution">
    <text evidence="1">The sequence shown here is derived from an EMBL/GenBank/DDBJ whole genome shotgun (WGS) entry which is preliminary data.</text>
</comment>
<organism evidence="1 2">
    <name type="scientific">Candidatus Thermofonsia Clade 1 bacterium</name>
    <dbReference type="NCBI Taxonomy" id="2364210"/>
    <lineage>
        <taxon>Bacteria</taxon>
        <taxon>Bacillati</taxon>
        <taxon>Chloroflexota</taxon>
        <taxon>Candidatus Thermofontia</taxon>
        <taxon>Candidatus Thermofonsia Clade 1</taxon>
    </lineage>
</organism>
<dbReference type="Gene3D" id="3.40.50.300">
    <property type="entry name" value="P-loop containing nucleotide triphosphate hydrolases"/>
    <property type="match status" value="1"/>
</dbReference>
<protein>
    <recommendedName>
        <fullName evidence="3">Shikimate kinase</fullName>
    </recommendedName>
</protein>
<evidence type="ECO:0000313" key="1">
    <source>
        <dbReference type="EMBL" id="PJF34902.1"/>
    </source>
</evidence>
<accession>A0A2M8PBK1</accession>
<dbReference type="InterPro" id="IPR027417">
    <property type="entry name" value="P-loop_NTPase"/>
</dbReference>
<dbReference type="Proteomes" id="UP000229681">
    <property type="component" value="Unassembled WGS sequence"/>
</dbReference>
<gene>
    <name evidence="1" type="ORF">CUN49_13310</name>
</gene>
<proteinExistence type="predicted"/>
<dbReference type="AlphaFoldDB" id="A0A2M8PBK1"/>
<dbReference type="Pfam" id="PF01202">
    <property type="entry name" value="SKI"/>
    <property type="match status" value="1"/>
</dbReference>
<dbReference type="InterPro" id="IPR031322">
    <property type="entry name" value="Shikimate/glucono_kinase"/>
</dbReference>
<evidence type="ECO:0008006" key="3">
    <source>
        <dbReference type="Google" id="ProtNLM"/>
    </source>
</evidence>
<dbReference type="SUPFAM" id="SSF52540">
    <property type="entry name" value="P-loop containing nucleoside triphosphate hydrolases"/>
    <property type="match status" value="1"/>
</dbReference>
<dbReference type="EMBL" id="PGTM01000247">
    <property type="protein sequence ID" value="PJF34902.1"/>
    <property type="molecule type" value="Genomic_DNA"/>
</dbReference>
<sequence>MARMNPEPFSPYRNLIISGYDGTSRYALIRRIAAQVNAPALDLETEIQLREKLSLEALRQTYGEAHTRTLLKALCAEFALQRGAVIAMPAAPLLDEDIRARLLEHSWLLVLNCQLNEMLRRLHTQHGARFHDPSVRRAFLHHIRQERKLHALGNLDVLDTTDLTPEQTANYALTFWRHHELARLKL</sequence>
<name>A0A2M8PBK1_9CHLR</name>
<reference evidence="1 2" key="1">
    <citation type="submission" date="2017-11" db="EMBL/GenBank/DDBJ databases">
        <title>Evolution of Phototrophy in the Chloroflexi Phylum Driven by Horizontal Gene Transfer.</title>
        <authorList>
            <person name="Ward L.M."/>
            <person name="Hemp J."/>
            <person name="Shih P.M."/>
            <person name="Mcglynn S.E."/>
            <person name="Fischer W."/>
        </authorList>
    </citation>
    <scope>NUCLEOTIDE SEQUENCE [LARGE SCALE GENOMIC DNA]</scope>
    <source>
        <strain evidence="1">JP3_13</strain>
    </source>
</reference>